<proteinExistence type="inferred from homology"/>
<evidence type="ECO:0000259" key="8">
    <source>
        <dbReference type="Pfam" id="PF00482"/>
    </source>
</evidence>
<reference evidence="9 10" key="1">
    <citation type="submission" date="2020-08" db="EMBL/GenBank/DDBJ databases">
        <title>A Genomic Blueprint of the Chicken Gut Microbiome.</title>
        <authorList>
            <person name="Gilroy R."/>
            <person name="Ravi A."/>
            <person name="Getino M."/>
            <person name="Pursley I."/>
            <person name="Horton D.L."/>
            <person name="Alikhan N.-F."/>
            <person name="Baker D."/>
            <person name="Gharbi K."/>
            <person name="Hall N."/>
            <person name="Watson M."/>
            <person name="Adriaenssens E.M."/>
            <person name="Foster-Nyarko E."/>
            <person name="Jarju S."/>
            <person name="Secka A."/>
            <person name="Antonio M."/>
            <person name="Oren A."/>
            <person name="Chaudhuri R."/>
            <person name="La Ragione R.M."/>
            <person name="Hildebrand F."/>
            <person name="Pallen M.J."/>
        </authorList>
    </citation>
    <scope>NUCLEOTIDE SEQUENCE [LARGE SCALE GENOMIC DNA]</scope>
    <source>
        <strain evidence="9 10">A46</strain>
    </source>
</reference>
<dbReference type="InterPro" id="IPR042094">
    <property type="entry name" value="T2SS_GspF_sf"/>
</dbReference>
<protein>
    <submittedName>
        <fullName evidence="9">Type II secretion system F family protein</fullName>
    </submittedName>
</protein>
<dbReference type="Pfam" id="PF00482">
    <property type="entry name" value="T2SSF"/>
    <property type="match status" value="2"/>
</dbReference>
<feature type="domain" description="Type II secretion system protein GspF" evidence="8">
    <location>
        <begin position="29"/>
        <end position="148"/>
    </location>
</feature>
<dbReference type="EMBL" id="JACSPZ010000004">
    <property type="protein sequence ID" value="MBD8037137.1"/>
    <property type="molecule type" value="Genomic_DNA"/>
</dbReference>
<accession>A0ABR8XYZ6</accession>
<dbReference type="NCBIfam" id="NF041012">
    <property type="entry name" value="T4P_ComGB"/>
    <property type="match status" value="1"/>
</dbReference>
<keyword evidence="5 7" id="KW-1133">Transmembrane helix</keyword>
<dbReference type="PANTHER" id="PTHR30012:SF0">
    <property type="entry name" value="TYPE II SECRETION SYSTEM PROTEIN F-RELATED"/>
    <property type="match status" value="1"/>
</dbReference>
<evidence type="ECO:0000256" key="6">
    <source>
        <dbReference type="ARBA" id="ARBA00023136"/>
    </source>
</evidence>
<dbReference type="InterPro" id="IPR047692">
    <property type="entry name" value="T4P_ComGB"/>
</dbReference>
<dbReference type="RefSeq" id="WP_191700207.1">
    <property type="nucleotide sequence ID" value="NZ_JACSPZ010000004.1"/>
</dbReference>
<keyword evidence="10" id="KW-1185">Reference proteome</keyword>
<evidence type="ECO:0000256" key="5">
    <source>
        <dbReference type="ARBA" id="ARBA00022989"/>
    </source>
</evidence>
<keyword evidence="3" id="KW-1003">Cell membrane</keyword>
<dbReference type="PANTHER" id="PTHR30012">
    <property type="entry name" value="GENERAL SECRETION PATHWAY PROTEIN"/>
    <property type="match status" value="1"/>
</dbReference>
<sequence>MNIPLIKNLPTTPLFQKTIIKPSEFPTLLQRISTLLSEGYTFAHSIEMLLPYHVKQYEPVQQEISNILHNGGNVTQVFQFLRLDNQYLVSIEMAEVTGRLSEAIEIVSKQLTFQQQAKLKLLKVISYPIVLFSFLILLFFAFRTYFLPNMASVVASRGQGEESASIQWSAFFLHMPDYIVAVSVFLCCLLITFIFYVRKKRIDIQLHLLFKLPFFSLFWRLILTRQFSRHLGNLLVAGISLQDAFDHLKFQQHQKQIAYIAETLQERILIGDSLSRAVVLVGYFYPKFEHFIAHGEASGLLGRELILYCELLDEKLQKIIERLLAIVQPLLFIIIAMCVIAAYLSILIPMYDVIDFI</sequence>
<evidence type="ECO:0000256" key="1">
    <source>
        <dbReference type="ARBA" id="ARBA00004651"/>
    </source>
</evidence>
<feature type="transmembrane region" description="Helical" evidence="7">
    <location>
        <begin position="323"/>
        <end position="348"/>
    </location>
</feature>
<dbReference type="InterPro" id="IPR018076">
    <property type="entry name" value="T2SS_GspF_dom"/>
</dbReference>
<dbReference type="InterPro" id="IPR003004">
    <property type="entry name" value="GspF/PilC"/>
</dbReference>
<organism evidence="9 10">
    <name type="scientific">Solibacillus faecavium</name>
    <dbReference type="NCBI Taxonomy" id="2762221"/>
    <lineage>
        <taxon>Bacteria</taxon>
        <taxon>Bacillati</taxon>
        <taxon>Bacillota</taxon>
        <taxon>Bacilli</taxon>
        <taxon>Bacillales</taxon>
        <taxon>Caryophanaceae</taxon>
        <taxon>Solibacillus</taxon>
    </lineage>
</organism>
<evidence type="ECO:0000313" key="10">
    <source>
        <dbReference type="Proteomes" id="UP000619101"/>
    </source>
</evidence>
<feature type="domain" description="Type II secretion system protein GspF" evidence="8">
    <location>
        <begin position="227"/>
        <end position="349"/>
    </location>
</feature>
<dbReference type="PRINTS" id="PR00812">
    <property type="entry name" value="BCTERIALGSPF"/>
</dbReference>
<comment type="caution">
    <text evidence="9">The sequence shown here is derived from an EMBL/GenBank/DDBJ whole genome shotgun (WGS) entry which is preliminary data.</text>
</comment>
<evidence type="ECO:0000256" key="2">
    <source>
        <dbReference type="ARBA" id="ARBA00005745"/>
    </source>
</evidence>
<feature type="transmembrane region" description="Helical" evidence="7">
    <location>
        <begin position="124"/>
        <end position="146"/>
    </location>
</feature>
<feature type="transmembrane region" description="Helical" evidence="7">
    <location>
        <begin position="178"/>
        <end position="197"/>
    </location>
</feature>
<evidence type="ECO:0000313" key="9">
    <source>
        <dbReference type="EMBL" id="MBD8037137.1"/>
    </source>
</evidence>
<evidence type="ECO:0000256" key="7">
    <source>
        <dbReference type="SAM" id="Phobius"/>
    </source>
</evidence>
<keyword evidence="4 7" id="KW-0812">Transmembrane</keyword>
<gene>
    <name evidence="9" type="ORF">H9635_10300</name>
</gene>
<name>A0ABR8XYZ6_9BACL</name>
<evidence type="ECO:0000256" key="4">
    <source>
        <dbReference type="ARBA" id="ARBA00022692"/>
    </source>
</evidence>
<comment type="similarity">
    <text evidence="2">Belongs to the GSP F family.</text>
</comment>
<dbReference type="Gene3D" id="1.20.81.30">
    <property type="entry name" value="Type II secretion system (T2SS), domain F"/>
    <property type="match status" value="2"/>
</dbReference>
<comment type="subcellular location">
    <subcellularLocation>
        <location evidence="1">Cell membrane</location>
        <topology evidence="1">Multi-pass membrane protein</topology>
    </subcellularLocation>
</comment>
<evidence type="ECO:0000256" key="3">
    <source>
        <dbReference type="ARBA" id="ARBA00022475"/>
    </source>
</evidence>
<keyword evidence="6 7" id="KW-0472">Membrane</keyword>
<dbReference type="Proteomes" id="UP000619101">
    <property type="component" value="Unassembled WGS sequence"/>
</dbReference>